<comment type="caution">
    <text evidence="2">The sequence shown here is derived from an EMBL/GenBank/DDBJ whole genome shotgun (WGS) entry which is preliminary data.</text>
</comment>
<dbReference type="PANTHER" id="PTHR47332:SF4">
    <property type="entry name" value="SET DOMAIN-CONTAINING PROTEIN 5"/>
    <property type="match status" value="1"/>
</dbReference>
<dbReference type="InterPro" id="IPR001214">
    <property type="entry name" value="SET_dom"/>
</dbReference>
<dbReference type="PROSITE" id="PS50280">
    <property type="entry name" value="SET"/>
    <property type="match status" value="1"/>
</dbReference>
<keyword evidence="3" id="KW-1185">Reference proteome</keyword>
<dbReference type="Gene3D" id="2.170.270.10">
    <property type="entry name" value="SET domain"/>
    <property type="match status" value="1"/>
</dbReference>
<evidence type="ECO:0000259" key="1">
    <source>
        <dbReference type="PROSITE" id="PS50280"/>
    </source>
</evidence>
<feature type="domain" description="SET" evidence="1">
    <location>
        <begin position="45"/>
        <end position="226"/>
    </location>
</feature>
<proteinExistence type="predicted"/>
<evidence type="ECO:0000313" key="3">
    <source>
        <dbReference type="Proteomes" id="UP001586593"/>
    </source>
</evidence>
<organism evidence="2 3">
    <name type="scientific">Phialemonium thermophilum</name>
    <dbReference type="NCBI Taxonomy" id="223376"/>
    <lineage>
        <taxon>Eukaryota</taxon>
        <taxon>Fungi</taxon>
        <taxon>Dikarya</taxon>
        <taxon>Ascomycota</taxon>
        <taxon>Pezizomycotina</taxon>
        <taxon>Sordariomycetes</taxon>
        <taxon>Sordariomycetidae</taxon>
        <taxon>Cephalothecales</taxon>
        <taxon>Cephalothecaceae</taxon>
        <taxon>Phialemonium</taxon>
    </lineage>
</organism>
<dbReference type="CDD" id="cd20071">
    <property type="entry name" value="SET_SMYD"/>
    <property type="match status" value="1"/>
</dbReference>
<dbReference type="EMBL" id="JAZHXJ010000442">
    <property type="protein sequence ID" value="KAL1860738.1"/>
    <property type="molecule type" value="Genomic_DNA"/>
</dbReference>
<protein>
    <recommendedName>
        <fullName evidence="1">SET domain-containing protein</fullName>
    </recommendedName>
</protein>
<dbReference type="InterPro" id="IPR053185">
    <property type="entry name" value="SET_domain_protein"/>
</dbReference>
<accession>A0ABR3WG99</accession>
<gene>
    <name evidence="2" type="ORF">VTK73DRAFT_7197</name>
</gene>
<dbReference type="Proteomes" id="UP001586593">
    <property type="component" value="Unassembled WGS sequence"/>
</dbReference>
<dbReference type="InterPro" id="IPR046341">
    <property type="entry name" value="SET_dom_sf"/>
</dbReference>
<dbReference type="PANTHER" id="PTHR47332">
    <property type="entry name" value="SET DOMAIN-CONTAINING PROTEIN 5"/>
    <property type="match status" value="1"/>
</dbReference>
<name>A0ABR3WG99_9PEZI</name>
<dbReference type="SMART" id="SM00317">
    <property type="entry name" value="SET"/>
    <property type="match status" value="1"/>
</dbReference>
<evidence type="ECO:0000313" key="2">
    <source>
        <dbReference type="EMBL" id="KAL1860738.1"/>
    </source>
</evidence>
<reference evidence="2 3" key="1">
    <citation type="journal article" date="2024" name="Commun. Biol.">
        <title>Comparative genomic analysis of thermophilic fungi reveals convergent evolutionary adaptations and gene losses.</title>
        <authorList>
            <person name="Steindorff A.S."/>
            <person name="Aguilar-Pontes M.V."/>
            <person name="Robinson A.J."/>
            <person name="Andreopoulos B."/>
            <person name="LaButti K."/>
            <person name="Kuo A."/>
            <person name="Mondo S."/>
            <person name="Riley R."/>
            <person name="Otillar R."/>
            <person name="Haridas S."/>
            <person name="Lipzen A."/>
            <person name="Grimwood J."/>
            <person name="Schmutz J."/>
            <person name="Clum A."/>
            <person name="Reid I.D."/>
            <person name="Moisan M.C."/>
            <person name="Butler G."/>
            <person name="Nguyen T.T.M."/>
            <person name="Dewar K."/>
            <person name="Conant G."/>
            <person name="Drula E."/>
            <person name="Henrissat B."/>
            <person name="Hansel C."/>
            <person name="Singer S."/>
            <person name="Hutchinson M.I."/>
            <person name="de Vries R.P."/>
            <person name="Natvig D.O."/>
            <person name="Powell A.J."/>
            <person name="Tsang A."/>
            <person name="Grigoriev I.V."/>
        </authorList>
    </citation>
    <scope>NUCLEOTIDE SEQUENCE [LARGE SCALE GENOMIC DNA]</scope>
    <source>
        <strain evidence="2 3">ATCC 24622</strain>
    </source>
</reference>
<sequence length="238" mass="26035">MVYALLALELDAMGTRTAVSSSFEEAEGPEREPLLSDLTAAQGHSMVEIRAADSMGNGLFAIRDIPRGTQILAEVPVLAIPASSDGDPDEDIPAFCTALQHLPKTNRAELDGLYCQTDLITPARRAKIREWYKHEGITDANGGILKGKKLQDVSKAATKRFAIFLTNRVQMGPAGSYGCGVFPFYSRINHSCVPNVHNAYNAGIQRLTVYSTRDIGDGEQITTSYIESACRTRDQRRE</sequence>
<dbReference type="SUPFAM" id="SSF82199">
    <property type="entry name" value="SET domain"/>
    <property type="match status" value="1"/>
</dbReference>
<dbReference type="Pfam" id="PF00856">
    <property type="entry name" value="SET"/>
    <property type="match status" value="1"/>
</dbReference>